<feature type="domain" description="GAG-pre-integrase" evidence="1">
    <location>
        <begin position="150"/>
        <end position="180"/>
    </location>
</feature>
<proteinExistence type="predicted"/>
<protein>
    <recommendedName>
        <fullName evidence="1">GAG-pre-integrase domain-containing protein</fullName>
    </recommendedName>
</protein>
<evidence type="ECO:0000313" key="3">
    <source>
        <dbReference type="Proteomes" id="UP001153954"/>
    </source>
</evidence>
<dbReference type="InterPro" id="IPR025724">
    <property type="entry name" value="GAG-pre-integrase_dom"/>
</dbReference>
<keyword evidence="3" id="KW-1185">Reference proteome</keyword>
<sequence>MLESPRPLDESSLTDMDHDYNQAVTSDAVQSYIAGYIVRKLRKTIKCEICLEAIETHAEVGKQLQRNDVINKMDLYGGLRFASNQLFDLTKQLENCVLRAVSKNLTNVETISGITMELRKEIVLKIGCFQHENSLTAKSLQGPDAALMVSTKVWHRRLGHLSFRGMCSLKNLVSGVMFLNQRDVIDENFVSCVEGMLAAKAFSKVEAKRAKQMLELIHSDRTYWWPHVCTRSCLPVCTRPDISYALSQLSQFNKAFTKDHWLAAKRILRYLSSTIDYDLVYVKTDEESAVNIEKEIHLRKADLARDGMKNDTEYGKILENDTSVIAFDLMKTLPTPHIATGVAYYKRQL</sequence>
<dbReference type="EMBL" id="CAKOGL010000010">
    <property type="protein sequence ID" value="CAH2090998.1"/>
    <property type="molecule type" value="Genomic_DNA"/>
</dbReference>
<reference evidence="2" key="1">
    <citation type="submission" date="2022-03" db="EMBL/GenBank/DDBJ databases">
        <authorList>
            <person name="Tunstrom K."/>
        </authorList>
    </citation>
    <scope>NUCLEOTIDE SEQUENCE</scope>
</reference>
<evidence type="ECO:0000313" key="2">
    <source>
        <dbReference type="EMBL" id="CAH2090998.1"/>
    </source>
</evidence>
<accession>A0AAU9TW17</accession>
<dbReference type="Proteomes" id="UP001153954">
    <property type="component" value="Unassembled WGS sequence"/>
</dbReference>
<dbReference type="PANTHER" id="PTHR11439">
    <property type="entry name" value="GAG-POL-RELATED RETROTRANSPOSON"/>
    <property type="match status" value="1"/>
</dbReference>
<name>A0AAU9TW17_EUPED</name>
<comment type="caution">
    <text evidence="2">The sequence shown here is derived from an EMBL/GenBank/DDBJ whole genome shotgun (WGS) entry which is preliminary data.</text>
</comment>
<dbReference type="PANTHER" id="PTHR11439:SF467">
    <property type="entry name" value="INTEGRASE CATALYTIC DOMAIN-CONTAINING PROTEIN"/>
    <property type="match status" value="1"/>
</dbReference>
<dbReference type="AlphaFoldDB" id="A0AAU9TW17"/>
<dbReference type="Pfam" id="PF13976">
    <property type="entry name" value="gag_pre-integrs"/>
    <property type="match status" value="1"/>
</dbReference>
<gene>
    <name evidence="2" type="ORF">EEDITHA_LOCUS6899</name>
</gene>
<organism evidence="2 3">
    <name type="scientific">Euphydryas editha</name>
    <name type="common">Edith's checkerspot</name>
    <dbReference type="NCBI Taxonomy" id="104508"/>
    <lineage>
        <taxon>Eukaryota</taxon>
        <taxon>Metazoa</taxon>
        <taxon>Ecdysozoa</taxon>
        <taxon>Arthropoda</taxon>
        <taxon>Hexapoda</taxon>
        <taxon>Insecta</taxon>
        <taxon>Pterygota</taxon>
        <taxon>Neoptera</taxon>
        <taxon>Endopterygota</taxon>
        <taxon>Lepidoptera</taxon>
        <taxon>Glossata</taxon>
        <taxon>Ditrysia</taxon>
        <taxon>Papilionoidea</taxon>
        <taxon>Nymphalidae</taxon>
        <taxon>Nymphalinae</taxon>
        <taxon>Euphydryas</taxon>
    </lineage>
</organism>
<evidence type="ECO:0000259" key="1">
    <source>
        <dbReference type="Pfam" id="PF13976"/>
    </source>
</evidence>